<evidence type="ECO:0000256" key="1">
    <source>
        <dbReference type="ARBA" id="ARBA00005032"/>
    </source>
</evidence>
<dbReference type="CDD" id="cd01493">
    <property type="entry name" value="APPBP1_RUB"/>
    <property type="match status" value="1"/>
</dbReference>
<dbReference type="PhylomeDB" id="E2B689"/>
<keyword evidence="8" id="KW-1185">Reference proteome</keyword>
<dbReference type="Proteomes" id="UP000008237">
    <property type="component" value="Unassembled WGS sequence"/>
</dbReference>
<dbReference type="InterPro" id="IPR000594">
    <property type="entry name" value="ThiF_NAD_FAD-bd"/>
</dbReference>
<dbReference type="STRING" id="610380.E2B689"/>
<organism evidence="8">
    <name type="scientific">Harpegnathos saltator</name>
    <name type="common">Jerdon's jumping ant</name>
    <dbReference type="NCBI Taxonomy" id="610380"/>
    <lineage>
        <taxon>Eukaryota</taxon>
        <taxon>Metazoa</taxon>
        <taxon>Ecdysozoa</taxon>
        <taxon>Arthropoda</taxon>
        <taxon>Hexapoda</taxon>
        <taxon>Insecta</taxon>
        <taxon>Pterygota</taxon>
        <taxon>Neoptera</taxon>
        <taxon>Endopterygota</taxon>
        <taxon>Hymenoptera</taxon>
        <taxon>Apocrita</taxon>
        <taxon>Aculeata</taxon>
        <taxon>Formicoidea</taxon>
        <taxon>Formicidae</taxon>
        <taxon>Ponerinae</taxon>
        <taxon>Ponerini</taxon>
        <taxon>Harpegnathos</taxon>
    </lineage>
</organism>
<dbReference type="InterPro" id="IPR030667">
    <property type="entry name" value="APP-BP1"/>
</dbReference>
<comment type="pathway">
    <text evidence="1 5">Protein modification; protein neddylation.</text>
</comment>
<evidence type="ECO:0000313" key="8">
    <source>
        <dbReference type="Proteomes" id="UP000008237"/>
    </source>
</evidence>
<protein>
    <recommendedName>
        <fullName evidence="3 5">NEDD8-activating enzyme E1 regulatory subunit</fullName>
    </recommendedName>
</protein>
<evidence type="ECO:0000256" key="4">
    <source>
        <dbReference type="ARBA" id="ARBA00022786"/>
    </source>
</evidence>
<feature type="domain" description="THIF-type NAD/FAD binding fold" evidence="6">
    <location>
        <begin position="18"/>
        <end position="530"/>
    </location>
</feature>
<dbReference type="InParanoid" id="E2B689"/>
<dbReference type="FunCoup" id="E2B689">
    <property type="interactions" value="1924"/>
</dbReference>
<dbReference type="FunFam" id="3.40.50.720:FF:000475">
    <property type="entry name" value="NEDD8-activating enzyme E1 regulatory subunit"/>
    <property type="match status" value="1"/>
</dbReference>
<dbReference type="PANTHER" id="PTHR10953">
    <property type="entry name" value="UBIQUITIN-ACTIVATING ENZYME E1"/>
    <property type="match status" value="1"/>
</dbReference>
<evidence type="ECO:0000259" key="6">
    <source>
        <dbReference type="Pfam" id="PF00899"/>
    </source>
</evidence>
<dbReference type="AlphaFoldDB" id="E2B689"/>
<gene>
    <name evidence="7" type="ORF">EAI_13022</name>
</gene>
<evidence type="ECO:0000313" key="7">
    <source>
        <dbReference type="EMBL" id="EFN88782.1"/>
    </source>
</evidence>
<dbReference type="InterPro" id="IPR035985">
    <property type="entry name" value="Ubiquitin-activating_enz"/>
</dbReference>
<dbReference type="GO" id="GO:0019781">
    <property type="term" value="F:NEDD8 activating enzyme activity"/>
    <property type="evidence" value="ECO:0007669"/>
    <property type="project" value="UniProtKB-UniRule"/>
</dbReference>
<evidence type="ECO:0000256" key="2">
    <source>
        <dbReference type="ARBA" id="ARBA00006868"/>
    </source>
</evidence>
<comment type="similarity">
    <text evidence="2 5">Belongs to the ubiquitin-activating E1 family. ULA1 subfamily.</text>
</comment>
<evidence type="ECO:0000256" key="3">
    <source>
        <dbReference type="ARBA" id="ARBA00015407"/>
    </source>
</evidence>
<dbReference type="EMBL" id="GL445930">
    <property type="protein sequence ID" value="EFN88782.1"/>
    <property type="molecule type" value="Genomic_DNA"/>
</dbReference>
<proteinExistence type="inferred from homology"/>
<reference evidence="7 8" key="1">
    <citation type="journal article" date="2010" name="Science">
        <title>Genomic comparison of the ants Camponotus floridanus and Harpegnathos saltator.</title>
        <authorList>
            <person name="Bonasio R."/>
            <person name="Zhang G."/>
            <person name="Ye C."/>
            <person name="Mutti N.S."/>
            <person name="Fang X."/>
            <person name="Qin N."/>
            <person name="Donahue G."/>
            <person name="Yang P."/>
            <person name="Li Q."/>
            <person name="Li C."/>
            <person name="Zhang P."/>
            <person name="Huang Z."/>
            <person name="Berger S.L."/>
            <person name="Reinberg D."/>
            <person name="Wang J."/>
            <person name="Liebig J."/>
        </authorList>
    </citation>
    <scope>NUCLEOTIDE SEQUENCE [LARGE SCALE GENOMIC DNA]</scope>
    <source>
        <strain evidence="7 8">R22 G/1</strain>
    </source>
</reference>
<dbReference type="KEGG" id="hst:105189948"/>
<name>E2B689_HARSA</name>
<accession>E2B689</accession>
<dbReference type="GO" id="GO:0005737">
    <property type="term" value="C:cytoplasm"/>
    <property type="evidence" value="ECO:0007669"/>
    <property type="project" value="TreeGrafter"/>
</dbReference>
<dbReference type="PIRSF" id="PIRSF039099">
    <property type="entry name" value="APP-BP1"/>
    <property type="match status" value="1"/>
</dbReference>
<dbReference type="SUPFAM" id="SSF69572">
    <property type="entry name" value="Activating enzymes of the ubiquitin-like proteins"/>
    <property type="match status" value="1"/>
</dbReference>
<keyword evidence="4 5" id="KW-0833">Ubl conjugation pathway</keyword>
<dbReference type="UniPathway" id="UPA00885"/>
<dbReference type="Pfam" id="PF00899">
    <property type="entry name" value="ThiF"/>
    <property type="match status" value="1"/>
</dbReference>
<dbReference type="PANTHER" id="PTHR10953:SF29">
    <property type="entry name" value="NEDD8-ACTIVATING ENZYME E1 REGULATORY SUBUNIT"/>
    <property type="match status" value="1"/>
</dbReference>
<dbReference type="Gene3D" id="3.40.50.720">
    <property type="entry name" value="NAD(P)-binding Rossmann-like Domain"/>
    <property type="match status" value="2"/>
</dbReference>
<sequence length="538" mass="60876">MASPAPKSPELSEKARKYDRQLRLWGDHGQACLETAHICVINATGLGTEILKSLVLPGIGAFTIVDGKKITDEDVGANFFLEADSIGKSRAQVATQMLLELNLDVTGDYIDEEPEEILSNSPDFFNNFTVVVATSLTEKTLILLSRRLWELNIPLIVCRSIGFIAYMRIQVKEHTVVESHPDNETLDLRLDKPFDSLKKHLDSINLDEMSFKDHCHVPYLIILYKLVEKWVCQHGTLPKTYNDKQELKQMIQNDMRRDENDLLNSEENFEEAIKAVNTAVRSSDIPDHVKNILNDDCCINLTAKSSSFWIIARAVRDFIDNEGGGLLPLKGALPDMTADTEKYITLQQIYHKQASAEAEAVWRRTLQLLRQLGRPSDSILEKDVKMFCRHATDIHVERGSCIADEYDPKVFDTNTIVQNLENPESMMIYYVMLRGVDKFQAEYNSYPGEFDDQVEPDIVKLKTCLTKLLSEWGCGPLAKDDYVHEFCRFGGAELHSVSAFLGGLAAQETIKFITNQYKPIHNTFICDAVTSNSGTFFF</sequence>
<dbReference type="GO" id="GO:0045116">
    <property type="term" value="P:protein neddylation"/>
    <property type="evidence" value="ECO:0007669"/>
    <property type="project" value="UniProtKB-UniRule"/>
</dbReference>
<dbReference type="InterPro" id="IPR045886">
    <property type="entry name" value="ThiF/MoeB/HesA"/>
</dbReference>
<evidence type="ECO:0000256" key="5">
    <source>
        <dbReference type="PIRNR" id="PIRNR039099"/>
    </source>
</evidence>
<dbReference type="OMA" id="KLITHQY"/>
<dbReference type="OrthoDB" id="1708823at2759"/>